<dbReference type="GO" id="GO:0006357">
    <property type="term" value="P:regulation of transcription by RNA polymerase II"/>
    <property type="evidence" value="ECO:0007669"/>
    <property type="project" value="TreeGrafter"/>
</dbReference>
<feature type="compositionally biased region" description="Polar residues" evidence="6">
    <location>
        <begin position="290"/>
        <end position="300"/>
    </location>
</feature>
<evidence type="ECO:0000256" key="5">
    <source>
        <dbReference type="ARBA" id="ARBA00023242"/>
    </source>
</evidence>
<comment type="similarity">
    <text evidence="2">Belongs to the NGG1 family.</text>
</comment>
<name>A0A7R8WJI1_9CRUS</name>
<gene>
    <name evidence="7" type="ORF">CTOB1V02_LOCUS7995</name>
</gene>
<organism evidence="7">
    <name type="scientific">Cyprideis torosa</name>
    <dbReference type="NCBI Taxonomy" id="163714"/>
    <lineage>
        <taxon>Eukaryota</taxon>
        <taxon>Metazoa</taxon>
        <taxon>Ecdysozoa</taxon>
        <taxon>Arthropoda</taxon>
        <taxon>Crustacea</taxon>
        <taxon>Oligostraca</taxon>
        <taxon>Ostracoda</taxon>
        <taxon>Podocopa</taxon>
        <taxon>Podocopida</taxon>
        <taxon>Cytherocopina</taxon>
        <taxon>Cytheroidea</taxon>
        <taxon>Cytherideidae</taxon>
        <taxon>Cyprideis</taxon>
    </lineage>
</organism>
<keyword evidence="4" id="KW-0804">Transcription</keyword>
<feature type="region of interest" description="Disordered" evidence="6">
    <location>
        <begin position="106"/>
        <end position="202"/>
    </location>
</feature>
<feature type="compositionally biased region" description="Low complexity" evidence="6">
    <location>
        <begin position="135"/>
        <end position="152"/>
    </location>
</feature>
<feature type="compositionally biased region" description="Low complexity" evidence="6">
    <location>
        <begin position="180"/>
        <end position="189"/>
    </location>
</feature>
<keyword evidence="3" id="KW-0805">Transcription regulation</keyword>
<dbReference type="GO" id="GO:0000124">
    <property type="term" value="C:SAGA complex"/>
    <property type="evidence" value="ECO:0007669"/>
    <property type="project" value="TreeGrafter"/>
</dbReference>
<dbReference type="AlphaFoldDB" id="A0A7R8WJI1"/>
<evidence type="ECO:0000256" key="6">
    <source>
        <dbReference type="SAM" id="MobiDB-lite"/>
    </source>
</evidence>
<dbReference type="GO" id="GO:0005634">
    <property type="term" value="C:nucleus"/>
    <property type="evidence" value="ECO:0007669"/>
    <property type="project" value="UniProtKB-SubCell"/>
</dbReference>
<dbReference type="EMBL" id="OB662484">
    <property type="protein sequence ID" value="CAD7230132.1"/>
    <property type="molecule type" value="Genomic_DNA"/>
</dbReference>
<evidence type="ECO:0000256" key="4">
    <source>
        <dbReference type="ARBA" id="ARBA00023163"/>
    </source>
</evidence>
<dbReference type="PANTHER" id="PTHR13556:SF2">
    <property type="entry name" value="TRANSCRIPTIONAL ADAPTER 3"/>
    <property type="match status" value="1"/>
</dbReference>
<dbReference type="Pfam" id="PF10198">
    <property type="entry name" value="Ada3"/>
    <property type="match status" value="1"/>
</dbReference>
<dbReference type="GO" id="GO:0003713">
    <property type="term" value="F:transcription coactivator activity"/>
    <property type="evidence" value="ECO:0007669"/>
    <property type="project" value="TreeGrafter"/>
</dbReference>
<protein>
    <submittedName>
        <fullName evidence="7">Uncharacterized protein</fullName>
    </submittedName>
</protein>
<evidence type="ECO:0000256" key="3">
    <source>
        <dbReference type="ARBA" id="ARBA00023015"/>
    </source>
</evidence>
<evidence type="ECO:0000256" key="1">
    <source>
        <dbReference type="ARBA" id="ARBA00004123"/>
    </source>
</evidence>
<sequence length="479" mass="52384">MSKNKKSKNKKSKSRPESSSSSPYPSKKDEDSVLLEKSGLVLPDLAPIDHTVNLPTYYKLLRNPSDVVITDELDNIQRELETLLSAAGERQLLLHQEIALLEDVRSAKPSKRNASHLEEGNSRPPKKAKGDTGVSSSSSSTTSNASGTSASARKTKVKAVPSPAPPPLAAEGEPPPPVAPSTSSAPTSLVIPRTPPPFHPSEGHASPVITLKYDVPNKFWKFVEQFCGKVSSDDIEYLDQLIAERTDEGHAELLTVPPLGTHYTLKWAEEDQVSGGAGKKGKGGSASASPAQDGQPTSGPTPVRFSEDIPPYGPLTTRLVSSLISESVGDPSIEIPNEEVKTEKDRKGIIRALSSPNAPLLEKRIKKELEDEGFLETESSEDDGDDEILRELKRCQAELEHVSSINLSQLRKIRERAAAQLKRQSVLDDLDAIDEQVQEAYRKLTDLRRKKKSPCKKDKEGVQKLLKDREKILRKLDSI</sequence>
<feature type="compositionally biased region" description="Pro residues" evidence="6">
    <location>
        <begin position="162"/>
        <end position="179"/>
    </location>
</feature>
<reference evidence="7" key="1">
    <citation type="submission" date="2020-11" db="EMBL/GenBank/DDBJ databases">
        <authorList>
            <person name="Tran Van P."/>
        </authorList>
    </citation>
    <scope>NUCLEOTIDE SEQUENCE</scope>
</reference>
<feature type="compositionally biased region" description="Basic residues" evidence="6">
    <location>
        <begin position="1"/>
        <end position="13"/>
    </location>
</feature>
<proteinExistence type="inferred from homology"/>
<accession>A0A7R8WJI1</accession>
<keyword evidence="5" id="KW-0539">Nucleus</keyword>
<comment type="subcellular location">
    <subcellularLocation>
        <location evidence="1">Nucleus</location>
    </subcellularLocation>
</comment>
<evidence type="ECO:0000313" key="7">
    <source>
        <dbReference type="EMBL" id="CAD7230132.1"/>
    </source>
</evidence>
<feature type="region of interest" description="Disordered" evidence="6">
    <location>
        <begin position="1"/>
        <end position="33"/>
    </location>
</feature>
<dbReference type="PANTHER" id="PTHR13556">
    <property type="entry name" value="TRANSCRIPTIONAL ADAPTER 3-RELATED"/>
    <property type="match status" value="1"/>
</dbReference>
<dbReference type="InterPro" id="IPR019340">
    <property type="entry name" value="Histone_AcTrfase_su3"/>
</dbReference>
<evidence type="ECO:0000256" key="2">
    <source>
        <dbReference type="ARBA" id="ARBA00005330"/>
    </source>
</evidence>
<feature type="region of interest" description="Disordered" evidence="6">
    <location>
        <begin position="273"/>
        <end position="311"/>
    </location>
</feature>
<dbReference type="OrthoDB" id="1232at2759"/>